<dbReference type="Gene3D" id="1.20.58.1770">
    <property type="match status" value="1"/>
</dbReference>
<reference evidence="8" key="1">
    <citation type="submission" date="2020-11" db="EMBL/GenBank/DDBJ databases">
        <authorList>
            <person name="Tran Van P."/>
        </authorList>
    </citation>
    <scope>NUCLEOTIDE SEQUENCE</scope>
</reference>
<dbReference type="InterPro" id="IPR000597">
    <property type="entry name" value="Ribosomal_uL3"/>
</dbReference>
<dbReference type="SUPFAM" id="SSF50447">
    <property type="entry name" value="Translation proteins"/>
    <property type="match status" value="1"/>
</dbReference>
<dbReference type="AlphaFoldDB" id="A0A7R9QAK2"/>
<evidence type="ECO:0000256" key="1">
    <source>
        <dbReference type="ARBA" id="ARBA00006540"/>
    </source>
</evidence>
<keyword evidence="2 4" id="KW-0689">Ribosomal protein</keyword>
<dbReference type="InterPro" id="IPR045077">
    <property type="entry name" value="L3_arc_euk"/>
</dbReference>
<dbReference type="EMBL" id="OC873849">
    <property type="protein sequence ID" value="CAD7637036.1"/>
    <property type="molecule type" value="Genomic_DNA"/>
</dbReference>
<dbReference type="FunFam" id="2.40.30.10:FF:000079">
    <property type="entry name" value="60S ribosomal protein L3"/>
    <property type="match status" value="1"/>
</dbReference>
<dbReference type="PROSITE" id="PS00474">
    <property type="entry name" value="RIBOSOMAL_L3"/>
    <property type="match status" value="1"/>
</dbReference>
<evidence type="ECO:0000256" key="4">
    <source>
        <dbReference type="RuleBase" id="RU003905"/>
    </source>
</evidence>
<dbReference type="Pfam" id="PF00297">
    <property type="entry name" value="Ribosomal_L3"/>
    <property type="match status" value="1"/>
</dbReference>
<dbReference type="Gene3D" id="4.10.960.10">
    <property type="entry name" value="Ribosomal protein L3, domain 3"/>
    <property type="match status" value="1"/>
</dbReference>
<feature type="domain" description="RH1" evidence="7">
    <location>
        <begin position="1"/>
        <end position="84"/>
    </location>
</feature>
<dbReference type="GO" id="GO:0006412">
    <property type="term" value="P:translation"/>
    <property type="evidence" value="ECO:0007669"/>
    <property type="project" value="InterPro"/>
</dbReference>
<proteinExistence type="inferred from homology"/>
<evidence type="ECO:0000313" key="8">
    <source>
        <dbReference type="EMBL" id="CAD7637036.1"/>
    </source>
</evidence>
<dbReference type="OrthoDB" id="1611972at2759"/>
<feature type="non-terminal residue" evidence="8">
    <location>
        <position position="1"/>
    </location>
</feature>
<accession>A0A7R9QAK2</accession>
<evidence type="ECO:0000256" key="3">
    <source>
        <dbReference type="ARBA" id="ARBA00023274"/>
    </source>
</evidence>
<dbReference type="EMBL" id="CAJPIZ010019274">
    <property type="protein sequence ID" value="CAG2116874.1"/>
    <property type="molecule type" value="Genomic_DNA"/>
</dbReference>
<dbReference type="FunFam" id="4.10.960.10:FF:000001">
    <property type="entry name" value="60S ribosomal protein L3"/>
    <property type="match status" value="1"/>
</dbReference>
<dbReference type="FunFam" id="3.30.1430.10:FF:000001">
    <property type="entry name" value="60S ribosomal protein L3"/>
    <property type="match status" value="1"/>
</dbReference>
<keyword evidence="9" id="KW-1185">Reference proteome</keyword>
<dbReference type="InterPro" id="IPR044892">
    <property type="entry name" value="Ribosomal_L3_dom_3_arc_sf"/>
</dbReference>
<dbReference type="GO" id="GO:0003723">
    <property type="term" value="F:RNA binding"/>
    <property type="evidence" value="ECO:0007669"/>
    <property type="project" value="TreeGrafter"/>
</dbReference>
<name>A0A7R9QAK2_9ACAR</name>
<dbReference type="InterPro" id="IPR019926">
    <property type="entry name" value="Ribosomal_uL3_CS"/>
</dbReference>
<dbReference type="PROSITE" id="PS51776">
    <property type="entry name" value="RH1"/>
    <property type="match status" value="1"/>
</dbReference>
<gene>
    <name evidence="8" type="ORF">OSB1V03_LOCUS16829</name>
</gene>
<dbReference type="GO" id="GO:0003735">
    <property type="term" value="F:structural constituent of ribosome"/>
    <property type="evidence" value="ECO:0007669"/>
    <property type="project" value="InterPro"/>
</dbReference>
<evidence type="ECO:0000256" key="2">
    <source>
        <dbReference type="ARBA" id="ARBA00022980"/>
    </source>
</evidence>
<feature type="coiled-coil region" evidence="5">
    <location>
        <begin position="78"/>
        <end position="105"/>
    </location>
</feature>
<evidence type="ECO:0000256" key="6">
    <source>
        <dbReference type="SAM" id="MobiDB-lite"/>
    </source>
</evidence>
<comment type="similarity">
    <text evidence="1 4">Belongs to the universal ribosomal protein uL3 family.</text>
</comment>
<feature type="compositionally biased region" description="Basic residues" evidence="6">
    <location>
        <begin position="197"/>
        <end position="210"/>
    </location>
</feature>
<feature type="region of interest" description="Disordered" evidence="6">
    <location>
        <begin position="184"/>
        <end position="213"/>
    </location>
</feature>
<dbReference type="PANTHER" id="PTHR11363:SF5">
    <property type="entry name" value="LARGE RIBOSOMAL SUBUNIT PROTEIN UL3"/>
    <property type="match status" value="1"/>
</dbReference>
<organism evidence="8">
    <name type="scientific">Medioppia subpectinata</name>
    <dbReference type="NCBI Taxonomy" id="1979941"/>
    <lineage>
        <taxon>Eukaryota</taxon>
        <taxon>Metazoa</taxon>
        <taxon>Ecdysozoa</taxon>
        <taxon>Arthropoda</taxon>
        <taxon>Chelicerata</taxon>
        <taxon>Arachnida</taxon>
        <taxon>Acari</taxon>
        <taxon>Acariformes</taxon>
        <taxon>Sarcoptiformes</taxon>
        <taxon>Oribatida</taxon>
        <taxon>Brachypylina</taxon>
        <taxon>Oppioidea</taxon>
        <taxon>Oppiidae</taxon>
        <taxon>Medioppia</taxon>
    </lineage>
</organism>
<evidence type="ECO:0000256" key="5">
    <source>
        <dbReference type="SAM" id="Coils"/>
    </source>
</evidence>
<dbReference type="Proteomes" id="UP000759131">
    <property type="component" value="Unassembled WGS sequence"/>
</dbReference>
<dbReference type="Pfam" id="PF09744">
    <property type="entry name" value="RH1"/>
    <property type="match status" value="1"/>
</dbReference>
<dbReference type="InterPro" id="IPR034743">
    <property type="entry name" value="RH1"/>
</dbReference>
<dbReference type="Gene3D" id="3.30.1430.10">
    <property type="match status" value="1"/>
</dbReference>
<sequence length="442" mass="51305">MDRKSGDIDVEDVYDLAAEIGDEFQKVIVSGGSDSVKHLMPKVIRVLEHLEMITILKEDFDSKLDSLKHSVFELESERRERALRLDKYELEMESIEDNWRKENLQLTQSVSQLRHQNLKLSNRLLDSQQTLSQSLTDLQKRGQMEIDSEILALKESIRRSEQKVNSITKDMESKNIDIEKSHRKFSAPRHGSMAFTPKKRSRRHRGKCKAFPKDDPKKPIHLTAFLTYKAGMTHVVREVDKPGSKVNKKEVVEAVTILETPPMVIVGIVGYIETPKGLRAFKTVWAEHLSEECRRRYYKNWYKSKKKAFTKTAKKWADPTGKRDIEKDLIRIKKYCTVVRVIAHTQMKLMRKRQKKAHIMEIQLNGGTIAEKVDWGRKHFEKQVSIDEVFNVDEMIDIIGVTKGKGYKGVTSRWHTKKLPRKTHKGLRKVACIGAWHPSRVQ</sequence>
<dbReference type="GO" id="GO:0022625">
    <property type="term" value="C:cytosolic large ribosomal subunit"/>
    <property type="evidence" value="ECO:0007669"/>
    <property type="project" value="TreeGrafter"/>
</dbReference>
<protein>
    <recommendedName>
        <fullName evidence="7">RH1 domain-containing protein</fullName>
    </recommendedName>
</protein>
<evidence type="ECO:0000313" key="9">
    <source>
        <dbReference type="Proteomes" id="UP000759131"/>
    </source>
</evidence>
<dbReference type="CDD" id="cd14445">
    <property type="entry name" value="RILP-like"/>
    <property type="match status" value="1"/>
</dbReference>
<keyword evidence="5" id="KW-0175">Coiled coil</keyword>
<evidence type="ECO:0000259" key="7">
    <source>
        <dbReference type="PROSITE" id="PS51776"/>
    </source>
</evidence>
<dbReference type="InterPro" id="IPR009000">
    <property type="entry name" value="Transl_B-barrel_sf"/>
</dbReference>
<keyword evidence="3 4" id="KW-0687">Ribonucleoprotein</keyword>
<dbReference type="PANTHER" id="PTHR11363">
    <property type="entry name" value="60S RIBOSOMAL PROTEIN L3-RELATED"/>
    <property type="match status" value="1"/>
</dbReference>